<keyword evidence="1" id="KW-0479">Metal-binding</keyword>
<proteinExistence type="predicted"/>
<feature type="region of interest" description="Disordered" evidence="4">
    <location>
        <begin position="18"/>
        <end position="68"/>
    </location>
</feature>
<feature type="region of interest" description="Disordered" evidence="4">
    <location>
        <begin position="272"/>
        <end position="367"/>
    </location>
</feature>
<keyword evidence="2" id="KW-0863">Zinc-finger</keyword>
<dbReference type="InterPro" id="IPR001876">
    <property type="entry name" value="Znf_RanBP2"/>
</dbReference>
<keyword evidence="3" id="KW-0862">Zinc</keyword>
<evidence type="ECO:0000256" key="1">
    <source>
        <dbReference type="ARBA" id="ARBA00022723"/>
    </source>
</evidence>
<keyword evidence="7" id="KW-1185">Reference proteome</keyword>
<feature type="compositionally biased region" description="Basic and acidic residues" evidence="4">
    <location>
        <begin position="319"/>
        <end position="336"/>
    </location>
</feature>
<feature type="region of interest" description="Disordered" evidence="4">
    <location>
        <begin position="80"/>
        <end position="99"/>
    </location>
</feature>
<feature type="compositionally biased region" description="Polar residues" evidence="4">
    <location>
        <begin position="278"/>
        <end position="288"/>
    </location>
</feature>
<reference evidence="6" key="1">
    <citation type="submission" date="2020-06" db="EMBL/GenBank/DDBJ databases">
        <authorList>
            <consortium name="Plant Systems Biology data submission"/>
        </authorList>
    </citation>
    <scope>NUCLEOTIDE SEQUENCE</scope>
    <source>
        <strain evidence="6">D6</strain>
    </source>
</reference>
<feature type="compositionally biased region" description="Basic and acidic residues" evidence="4">
    <location>
        <begin position="57"/>
        <end position="68"/>
    </location>
</feature>
<evidence type="ECO:0000313" key="6">
    <source>
        <dbReference type="EMBL" id="CAB9525431.1"/>
    </source>
</evidence>
<sequence>MSGGINEATLRRLQQRLVLEGYKDPSDAGSDTVRSSPEEADPAKPEEPPQQPHVIRPHMDEAERLREQREEELLAQYRRDLERRRESSDRRSTSITDDQTMTDSEIAELTQQFCQQAEAALWQCECGHESPLEHNFCGVCGLSRPVDWWCENCQIENPHFHHFCSQCGAPDLEYEDMSAARRIAPPTTILHHPSGCEASVLTEDAEIERAVARMTLADQRHHPQPWPDEEDDGVTFADDANDMVSRAMSRQQQPQDATLRRLQQRLVEEGYKDPSVAGSKQTTNNHHQPQVGPVASEEEPPLPAQQQHRRRPSLGAASKDSDKKEMRFTDLLRRQADGGGAGRPFLALPATQEEQTSRSGQRFGTRHDLRTTRTNVGRIPKSRILI</sequence>
<comment type="caution">
    <text evidence="6">The sequence shown here is derived from an EMBL/GenBank/DDBJ whole genome shotgun (WGS) entry which is preliminary data.</text>
</comment>
<evidence type="ECO:0000256" key="4">
    <source>
        <dbReference type="SAM" id="MobiDB-lite"/>
    </source>
</evidence>
<evidence type="ECO:0000256" key="2">
    <source>
        <dbReference type="ARBA" id="ARBA00022771"/>
    </source>
</evidence>
<dbReference type="EMBL" id="CAICTM010001673">
    <property type="protein sequence ID" value="CAB9525431.1"/>
    <property type="molecule type" value="Genomic_DNA"/>
</dbReference>
<evidence type="ECO:0000259" key="5">
    <source>
        <dbReference type="PROSITE" id="PS01358"/>
    </source>
</evidence>
<protein>
    <recommendedName>
        <fullName evidence="5">RanBP2-type domain-containing protein</fullName>
    </recommendedName>
</protein>
<dbReference type="Proteomes" id="UP001153069">
    <property type="component" value="Unassembled WGS sequence"/>
</dbReference>
<organism evidence="6 7">
    <name type="scientific">Seminavis robusta</name>
    <dbReference type="NCBI Taxonomy" id="568900"/>
    <lineage>
        <taxon>Eukaryota</taxon>
        <taxon>Sar</taxon>
        <taxon>Stramenopiles</taxon>
        <taxon>Ochrophyta</taxon>
        <taxon>Bacillariophyta</taxon>
        <taxon>Bacillariophyceae</taxon>
        <taxon>Bacillariophycidae</taxon>
        <taxon>Naviculales</taxon>
        <taxon>Naviculaceae</taxon>
        <taxon>Seminavis</taxon>
    </lineage>
</organism>
<feature type="region of interest" description="Disordered" evidence="4">
    <location>
        <begin position="217"/>
        <end position="236"/>
    </location>
</feature>
<feature type="compositionally biased region" description="Polar residues" evidence="4">
    <location>
        <begin position="352"/>
        <end position="362"/>
    </location>
</feature>
<dbReference type="AlphaFoldDB" id="A0A9N8HTK7"/>
<feature type="compositionally biased region" description="Basic and acidic residues" evidence="4">
    <location>
        <begin position="80"/>
        <end position="92"/>
    </location>
</feature>
<dbReference type="PROSITE" id="PS01358">
    <property type="entry name" value="ZF_RANBP2_1"/>
    <property type="match status" value="1"/>
</dbReference>
<gene>
    <name evidence="6" type="ORF">SEMRO_1675_G290400.1</name>
</gene>
<evidence type="ECO:0000313" key="7">
    <source>
        <dbReference type="Proteomes" id="UP001153069"/>
    </source>
</evidence>
<dbReference type="GO" id="GO:0008270">
    <property type="term" value="F:zinc ion binding"/>
    <property type="evidence" value="ECO:0007669"/>
    <property type="project" value="UniProtKB-KW"/>
</dbReference>
<feature type="domain" description="RanBP2-type" evidence="5">
    <location>
        <begin position="148"/>
        <end position="167"/>
    </location>
</feature>
<name>A0A9N8HTK7_9STRA</name>
<accession>A0A9N8HTK7</accession>
<evidence type="ECO:0000256" key="3">
    <source>
        <dbReference type="ARBA" id="ARBA00022833"/>
    </source>
</evidence>